<keyword evidence="4" id="KW-0411">Iron-sulfur</keyword>
<dbReference type="InterPro" id="IPR050954">
    <property type="entry name" value="ET_IronSulfur_Cluster-Binding"/>
</dbReference>
<dbReference type="PANTHER" id="PTHR43177:SF3">
    <property type="entry name" value="PROTEIN NRFC HOMOLOG"/>
    <property type="match status" value="1"/>
</dbReference>
<comment type="caution">
    <text evidence="6">The sequence shown here is derived from an EMBL/GenBank/DDBJ whole genome shotgun (WGS) entry which is preliminary data.</text>
</comment>
<keyword evidence="7" id="KW-1185">Reference proteome</keyword>
<evidence type="ECO:0000313" key="6">
    <source>
        <dbReference type="EMBL" id="TBR81103.1"/>
    </source>
</evidence>
<evidence type="ECO:0000259" key="5">
    <source>
        <dbReference type="PROSITE" id="PS51379"/>
    </source>
</evidence>
<feature type="domain" description="4Fe-4S ferredoxin-type" evidence="5">
    <location>
        <begin position="4"/>
        <end position="33"/>
    </location>
</feature>
<dbReference type="GO" id="GO:0046872">
    <property type="term" value="F:metal ion binding"/>
    <property type="evidence" value="ECO:0007669"/>
    <property type="project" value="UniProtKB-KW"/>
</dbReference>
<proteinExistence type="predicted"/>
<evidence type="ECO:0000313" key="7">
    <source>
        <dbReference type="Proteomes" id="UP000292583"/>
    </source>
</evidence>
<sequence length="190" mass="21324">MMKYAMIFNTQKCIGCQACTIACRSENSVPEGLYRLQVKIKGPKGIFPNLVFDLKRHSCQMCENAPCVACCPTKASFIDENGIVDIDANKCVGCLYCIAACPYNARFLDPKSKIPNKCNFCKDTHLKFYGEPACVRVCPSDALIFGDLENINDPLYSVLSKKNYIRYKEYLKTKPKLLIIAASKGEINYE</sequence>
<keyword evidence="3" id="KW-0408">Iron</keyword>
<dbReference type="InterPro" id="IPR017896">
    <property type="entry name" value="4Fe4S_Fe-S-bd"/>
</dbReference>
<organism evidence="6 7">
    <name type="scientific">Campylobacter novaezeelandiae</name>
    <dbReference type="NCBI Taxonomy" id="2267891"/>
    <lineage>
        <taxon>Bacteria</taxon>
        <taxon>Pseudomonadati</taxon>
        <taxon>Campylobacterota</taxon>
        <taxon>Epsilonproteobacteria</taxon>
        <taxon>Campylobacterales</taxon>
        <taxon>Campylobacteraceae</taxon>
        <taxon>Campylobacter</taxon>
    </lineage>
</organism>
<dbReference type="Proteomes" id="UP000292583">
    <property type="component" value="Unassembled WGS sequence"/>
</dbReference>
<evidence type="ECO:0000256" key="1">
    <source>
        <dbReference type="ARBA" id="ARBA00022485"/>
    </source>
</evidence>
<dbReference type="RefSeq" id="WP_131165815.1">
    <property type="nucleotide sequence ID" value="NZ_CP076657.1"/>
</dbReference>
<feature type="domain" description="4Fe-4S ferredoxin-type" evidence="5">
    <location>
        <begin position="48"/>
        <end position="81"/>
    </location>
</feature>
<accession>A0A4Q9JUT0</accession>
<dbReference type="GO" id="GO:0051539">
    <property type="term" value="F:4 iron, 4 sulfur cluster binding"/>
    <property type="evidence" value="ECO:0007669"/>
    <property type="project" value="UniProtKB-KW"/>
</dbReference>
<keyword evidence="2" id="KW-0479">Metal-binding</keyword>
<dbReference type="PANTHER" id="PTHR43177">
    <property type="entry name" value="PROTEIN NRFC"/>
    <property type="match status" value="1"/>
</dbReference>
<name>A0A4Q9JUT0_9BACT</name>
<dbReference type="PROSITE" id="PS00198">
    <property type="entry name" value="4FE4S_FER_1"/>
    <property type="match status" value="1"/>
</dbReference>
<dbReference type="EMBL" id="QPGR01000007">
    <property type="protein sequence ID" value="TBR81103.1"/>
    <property type="molecule type" value="Genomic_DNA"/>
</dbReference>
<evidence type="ECO:0000256" key="3">
    <source>
        <dbReference type="ARBA" id="ARBA00023004"/>
    </source>
</evidence>
<dbReference type="AlphaFoldDB" id="A0A4Q9JUT0"/>
<evidence type="ECO:0000256" key="2">
    <source>
        <dbReference type="ARBA" id="ARBA00022723"/>
    </source>
</evidence>
<dbReference type="CDD" id="cd10551">
    <property type="entry name" value="PsrB"/>
    <property type="match status" value="1"/>
</dbReference>
<keyword evidence="1" id="KW-0004">4Fe-4S</keyword>
<feature type="domain" description="4Fe-4S ferredoxin-type" evidence="5">
    <location>
        <begin position="82"/>
        <end position="111"/>
    </location>
</feature>
<gene>
    <name evidence="6" type="ORF">DU473_04685</name>
</gene>
<evidence type="ECO:0000256" key="4">
    <source>
        <dbReference type="ARBA" id="ARBA00023014"/>
    </source>
</evidence>
<dbReference type="InterPro" id="IPR017900">
    <property type="entry name" value="4Fe4S_Fe_S_CS"/>
</dbReference>
<dbReference type="Pfam" id="PF13247">
    <property type="entry name" value="Fer4_11"/>
    <property type="match status" value="1"/>
</dbReference>
<dbReference type="OrthoDB" id="9789030at2"/>
<reference evidence="6 7" key="1">
    <citation type="submission" date="2018-07" db="EMBL/GenBank/DDBJ databases">
        <title>Campylobacter zealandensis sp. nov., isolated from birds and water in New Zealand.</title>
        <authorList>
            <person name="Wilkinson D.A."/>
            <person name="Biggs P.J."/>
            <person name="French N.P."/>
            <person name="Midwinter A.C."/>
        </authorList>
    </citation>
    <scope>NUCLEOTIDE SEQUENCE [LARGE SCALE GENOMIC DNA]</scope>
    <source>
        <strain evidence="6 7">B423b</strain>
    </source>
</reference>
<dbReference type="SUPFAM" id="SSF54862">
    <property type="entry name" value="4Fe-4S ferredoxins"/>
    <property type="match status" value="1"/>
</dbReference>
<dbReference type="PROSITE" id="PS51379">
    <property type="entry name" value="4FE4S_FER_2"/>
    <property type="match status" value="3"/>
</dbReference>
<dbReference type="Gene3D" id="3.30.70.20">
    <property type="match status" value="2"/>
</dbReference>
<protein>
    <submittedName>
        <fullName evidence="6">4Fe-4S dicluster domain-containing protein</fullName>
    </submittedName>
</protein>